<keyword evidence="3" id="KW-1185">Reference proteome</keyword>
<dbReference type="GeneTree" id="ENSGT00940000169205"/>
<evidence type="ECO:0000313" key="3">
    <source>
        <dbReference type="Proteomes" id="UP000694414"/>
    </source>
</evidence>
<feature type="region of interest" description="Disordered" evidence="1">
    <location>
        <begin position="94"/>
        <end position="113"/>
    </location>
</feature>
<dbReference type="AlphaFoldDB" id="A0A8C9AE45"/>
<accession>A0A8C9AE45</accession>
<reference evidence="2" key="2">
    <citation type="submission" date="2025-09" db="UniProtKB">
        <authorList>
            <consortium name="Ensembl"/>
        </authorList>
    </citation>
    <scope>IDENTIFICATION</scope>
</reference>
<name>A0A8C9AE45_PROSS</name>
<proteinExistence type="predicted"/>
<feature type="compositionally biased region" description="Pro residues" evidence="1">
    <location>
        <begin position="156"/>
        <end position="165"/>
    </location>
</feature>
<sequence>MAAEWEYESVLPLKMDPASTRSHPRPLTMDHFKWVGQESEISKESQEVDTRPELDPGFKEEQIFKLIVGKVTAKKGAYFCPHLEAKSLFPHHSPQLPSAVTPPPIPKSNRGGSDANILLDLHYPAPVRTSAPAPVSVSNDLWGNFSSASSSVPNQAPQPPNWVQF</sequence>
<protein>
    <submittedName>
        <fullName evidence="2">Uncharacterized protein</fullName>
    </submittedName>
</protein>
<organism evidence="2 3">
    <name type="scientific">Prolemur simus</name>
    <name type="common">Greater bamboo lemur</name>
    <name type="synonym">Hapalemur simus</name>
    <dbReference type="NCBI Taxonomy" id="1328070"/>
    <lineage>
        <taxon>Eukaryota</taxon>
        <taxon>Metazoa</taxon>
        <taxon>Chordata</taxon>
        <taxon>Craniata</taxon>
        <taxon>Vertebrata</taxon>
        <taxon>Euteleostomi</taxon>
        <taxon>Mammalia</taxon>
        <taxon>Eutheria</taxon>
        <taxon>Euarchontoglires</taxon>
        <taxon>Primates</taxon>
        <taxon>Strepsirrhini</taxon>
        <taxon>Lemuriformes</taxon>
        <taxon>Lemuridae</taxon>
        <taxon>Prolemur</taxon>
    </lineage>
</organism>
<feature type="region of interest" description="Disordered" evidence="1">
    <location>
        <begin position="146"/>
        <end position="165"/>
    </location>
</feature>
<evidence type="ECO:0000313" key="2">
    <source>
        <dbReference type="Ensembl" id="ENSPSMP00000026173.1"/>
    </source>
</evidence>
<reference evidence="2" key="1">
    <citation type="submission" date="2025-08" db="UniProtKB">
        <authorList>
            <consortium name="Ensembl"/>
        </authorList>
    </citation>
    <scope>IDENTIFICATION</scope>
</reference>
<dbReference type="Ensembl" id="ENSPSMT00000030297.1">
    <property type="protein sequence ID" value="ENSPSMP00000026173.1"/>
    <property type="gene ID" value="ENSPSMG00000018363.1"/>
</dbReference>
<evidence type="ECO:0000256" key="1">
    <source>
        <dbReference type="SAM" id="MobiDB-lite"/>
    </source>
</evidence>
<feature type="compositionally biased region" description="Polar residues" evidence="1">
    <location>
        <begin position="146"/>
        <end position="155"/>
    </location>
</feature>
<dbReference type="Proteomes" id="UP000694414">
    <property type="component" value="Unplaced"/>
</dbReference>